<reference evidence="1" key="1">
    <citation type="submission" date="2020-09" db="EMBL/GenBank/DDBJ databases">
        <title>Bosea spartocytisi sp. nov. a root nodule endophyte of Spartocytisus supranubius in the high mountain ecosystem fo the Teide National Park (Canary Islands, Spain).</title>
        <authorList>
            <person name="Pulido-Suarez L."/>
            <person name="Peix A."/>
            <person name="Igual J.M."/>
            <person name="Socas-Perez N."/>
            <person name="Velazquez E."/>
            <person name="Flores-Felix J.D."/>
            <person name="Leon-Barrios M."/>
        </authorList>
    </citation>
    <scope>NUCLEOTIDE SEQUENCE</scope>
    <source>
        <strain evidence="1">SSUT16</strain>
    </source>
</reference>
<dbReference type="AlphaFoldDB" id="A0A927EBD0"/>
<evidence type="ECO:0000313" key="2">
    <source>
        <dbReference type="Proteomes" id="UP000619295"/>
    </source>
</evidence>
<sequence length="100" mass="10446">MQTFIAALVSLLILDPVQGAITRQLSALGIPRENAEKVVACARAAAPVVVTRVSENPVWGVTQVIRFWTGAAGPDVVLVEIAPQCTGAVEAAKLAVGRRT</sequence>
<dbReference type="Proteomes" id="UP000619295">
    <property type="component" value="Unassembled WGS sequence"/>
</dbReference>
<dbReference type="RefSeq" id="WP_089172826.1">
    <property type="nucleotide sequence ID" value="NZ_JACXWY010000010.1"/>
</dbReference>
<keyword evidence="2" id="KW-1185">Reference proteome</keyword>
<protein>
    <submittedName>
        <fullName evidence="1">Uncharacterized protein</fullName>
    </submittedName>
</protein>
<gene>
    <name evidence="1" type="ORF">IED13_16760</name>
</gene>
<name>A0A927EBD0_9HYPH</name>
<dbReference type="EMBL" id="JACXWY010000010">
    <property type="protein sequence ID" value="MBD3847357.1"/>
    <property type="molecule type" value="Genomic_DNA"/>
</dbReference>
<organism evidence="1 2">
    <name type="scientific">Bosea spartocytisi</name>
    <dbReference type="NCBI Taxonomy" id="2773451"/>
    <lineage>
        <taxon>Bacteria</taxon>
        <taxon>Pseudomonadati</taxon>
        <taxon>Pseudomonadota</taxon>
        <taxon>Alphaproteobacteria</taxon>
        <taxon>Hyphomicrobiales</taxon>
        <taxon>Boseaceae</taxon>
        <taxon>Bosea</taxon>
    </lineage>
</organism>
<evidence type="ECO:0000313" key="1">
    <source>
        <dbReference type="EMBL" id="MBD3847357.1"/>
    </source>
</evidence>
<comment type="caution">
    <text evidence="1">The sequence shown here is derived from an EMBL/GenBank/DDBJ whole genome shotgun (WGS) entry which is preliminary data.</text>
</comment>
<proteinExistence type="predicted"/>
<accession>A0A927EBD0</accession>